<feature type="region of interest" description="Disordered" evidence="1">
    <location>
        <begin position="61"/>
        <end position="85"/>
    </location>
</feature>
<sequence length="438" mass="49254">MNPLLLMSIVTAASAAKVNSSLRKSVAYNPAVTGYIEMSEDDYEDGGYDTIDATEPPGEIHIGSSLVDNPPPPEKEPDVEEKENTQAKDYLSFTVNSVKFSKTWIRRRNRRPDNVFPIWYLIEGTEVASIKAYAGYYVNATYTPIKDNNNKTSTIGTVIVSGVPCGPSSSLSCHRSMGRDLITPKSNITAKYFKKCDTIFAAPILYDLPRWQVELRTPDRRVLVTESFTITTLAVATLISRYSRAKNEYCAKAFVSLYAIQHSVFKVTASWPDIKTFFDRFRHLKSQTLAPAVTLPPRRKRSAHPIVVTPPIPKNMHPVQFFYDFSAFMHASLYQSSKCTLKTQFNIATVLTNGTVETVVGPVNVTTLYKTEHKKKPEIKNNKINLEDVETLDDVLMDYLDTLTLTASPWRTISQKPQQHVPSLPHKRRTGSISFSRV</sequence>
<feature type="region of interest" description="Disordered" evidence="1">
    <location>
        <begin position="415"/>
        <end position="438"/>
    </location>
</feature>
<name>A0AAU6W832_9BETA</name>
<dbReference type="GO" id="GO:0019031">
    <property type="term" value="C:viral envelope"/>
    <property type="evidence" value="ECO:0007669"/>
    <property type="project" value="UniProtKB-KW"/>
</dbReference>
<keyword evidence="2" id="KW-0946">Virion</keyword>
<proteinExistence type="predicted"/>
<evidence type="ECO:0000313" key="2">
    <source>
        <dbReference type="EMBL" id="XAO37532.1"/>
    </source>
</evidence>
<protein>
    <submittedName>
        <fullName evidence="2">Envelope glycoprotein O</fullName>
    </submittedName>
</protein>
<dbReference type="EMBL" id="PP756681">
    <property type="protein sequence ID" value="XAO37532.1"/>
    <property type="molecule type" value="Genomic_DNA"/>
</dbReference>
<reference evidence="2" key="1">
    <citation type="submission" date="2024-05" db="EMBL/GenBank/DDBJ databases">
        <title>Fine-tuning the evolutionary stability and environmental longevity of recombinant transmissible vaccines.</title>
        <authorList>
            <person name="Chan B."/>
            <person name="Nuismer S.L."/>
            <person name="Nichols J."/>
            <person name="Davison A.J."/>
            <person name="Alqirbi H."/>
            <person name="Jarvis M.A."/>
            <person name="Redwood A.J."/>
        </authorList>
    </citation>
    <scope>NUCLEOTIDE SEQUENCE</scope>
    <source>
        <strain evidence="2">K181</strain>
    </source>
</reference>
<dbReference type="EMBL" id="PP756678">
    <property type="protein sequence ID" value="XAO37112.1"/>
    <property type="molecule type" value="Genomic_DNA"/>
</dbReference>
<evidence type="ECO:0000256" key="1">
    <source>
        <dbReference type="SAM" id="MobiDB-lite"/>
    </source>
</evidence>
<keyword evidence="2" id="KW-0261">Viral envelope protein</keyword>
<accession>A0AAU6W832</accession>
<gene>
    <name evidence="2" type="primary">M74</name>
</gene>
<organism evidence="2">
    <name type="scientific">Muromegalovirus muridbeta1</name>
    <dbReference type="NCBI Taxonomy" id="3050323"/>
    <lineage>
        <taxon>Viruses</taxon>
        <taxon>Duplodnaviria</taxon>
        <taxon>Heunggongvirae</taxon>
        <taxon>Peploviricota</taxon>
        <taxon>Herviviricetes</taxon>
        <taxon>Herpesvirales</taxon>
        <taxon>Orthoherpesviridae</taxon>
        <taxon>Betaherpesvirinae</taxon>
        <taxon>Muromegalovirus</taxon>
    </lineage>
</organism>
<dbReference type="EMBL" id="PP756680">
    <property type="protein sequence ID" value="XAO37392.1"/>
    <property type="molecule type" value="Genomic_DNA"/>
</dbReference>
<dbReference type="EMBL" id="PP756679">
    <property type="protein sequence ID" value="XAO37252.1"/>
    <property type="molecule type" value="Genomic_DNA"/>
</dbReference>